<evidence type="ECO:0000256" key="1">
    <source>
        <dbReference type="SAM" id="SignalP"/>
    </source>
</evidence>
<keyword evidence="3" id="KW-1185">Reference proteome</keyword>
<dbReference type="PROSITE" id="PS51257">
    <property type="entry name" value="PROKAR_LIPOPROTEIN"/>
    <property type="match status" value="1"/>
</dbReference>
<name>A0A4S3KR66_9GAMM</name>
<accession>A0A4S3KR66</accession>
<protein>
    <submittedName>
        <fullName evidence="2">Uncharacterized protein</fullName>
    </submittedName>
</protein>
<keyword evidence="1" id="KW-0732">Signal</keyword>
<reference evidence="2 3" key="1">
    <citation type="submission" date="2017-02" db="EMBL/GenBank/DDBJ databases">
        <title>Whole genome sequencing of Metallibacterium scheffleri DSM 24874 (T).</title>
        <authorList>
            <person name="Kumar S."/>
            <person name="Patil P."/>
            <person name="Patil P.B."/>
        </authorList>
    </citation>
    <scope>NUCLEOTIDE SEQUENCE [LARGE SCALE GENOMIC DNA]</scope>
    <source>
        <strain evidence="2 3">DSM 24874</strain>
    </source>
</reference>
<dbReference type="AlphaFoldDB" id="A0A4S3KR66"/>
<sequence length="165" mass="17148">MRKILIAAALGLGVALSLAGCHNKEAAVTQQAAATVPRPTSATDIPGWQAYLSQVVQNNMQGVSASSPYVYFVPAGTDPTDVAERQRQLEQVQGVVARTVLPGNMLAFGGPDSALTAKMIEDSFMGATAGSFKGVTVLFIGDKADDAAVQKAVAPTSATYKFVQM</sequence>
<evidence type="ECO:0000313" key="3">
    <source>
        <dbReference type="Proteomes" id="UP000307749"/>
    </source>
</evidence>
<dbReference type="OrthoDB" id="6022222at2"/>
<dbReference type="STRING" id="993689.GCA_002077135_00885"/>
<feature type="chain" id="PRO_5020627782" evidence="1">
    <location>
        <begin position="20"/>
        <end position="165"/>
    </location>
</feature>
<evidence type="ECO:0000313" key="2">
    <source>
        <dbReference type="EMBL" id="THD10948.1"/>
    </source>
</evidence>
<organism evidence="2 3">
    <name type="scientific">Metallibacterium scheffleri</name>
    <dbReference type="NCBI Taxonomy" id="993689"/>
    <lineage>
        <taxon>Bacteria</taxon>
        <taxon>Pseudomonadati</taxon>
        <taxon>Pseudomonadota</taxon>
        <taxon>Gammaproteobacteria</taxon>
        <taxon>Lysobacterales</taxon>
        <taxon>Rhodanobacteraceae</taxon>
        <taxon>Metallibacterium</taxon>
    </lineage>
</organism>
<feature type="signal peptide" evidence="1">
    <location>
        <begin position="1"/>
        <end position="19"/>
    </location>
</feature>
<dbReference type="Proteomes" id="UP000307749">
    <property type="component" value="Unassembled WGS sequence"/>
</dbReference>
<dbReference type="EMBL" id="MWQO01000018">
    <property type="protein sequence ID" value="THD10948.1"/>
    <property type="molecule type" value="Genomic_DNA"/>
</dbReference>
<dbReference type="RefSeq" id="WP_081126248.1">
    <property type="nucleotide sequence ID" value="NZ_DAHXOC010000049.1"/>
</dbReference>
<comment type="caution">
    <text evidence="2">The sequence shown here is derived from an EMBL/GenBank/DDBJ whole genome shotgun (WGS) entry which is preliminary data.</text>
</comment>
<proteinExistence type="predicted"/>
<gene>
    <name evidence="2" type="ORF">B1806_05940</name>
</gene>